<keyword evidence="4" id="KW-1185">Reference proteome</keyword>
<sequence>MRAYETPQKEYARSSENSNRRSKETSSKKCHKAQFITKKNLNAAFTSVSEISKESMDFSTISEISDANHIEDVTETFLLAEASSQALLLHSDLTPSSKNMSIINKTHNPSVNKTGFYESEGPSIVSVEADIAVNYLRKACSEVLSSGNAAPQYKKVLDELVKIVIEEFYTLPQERDCSAEVFSMKTKVLFLCLFTWIIGVSVVFFFIAGVHTKFSGPLPT</sequence>
<keyword evidence="2" id="KW-0812">Transmembrane</keyword>
<dbReference type="KEGG" id="qsa:O6P43_021877"/>
<dbReference type="EMBL" id="JARAOO010000009">
    <property type="protein sequence ID" value="KAJ7955251.1"/>
    <property type="molecule type" value="Genomic_DNA"/>
</dbReference>
<evidence type="ECO:0000313" key="4">
    <source>
        <dbReference type="Proteomes" id="UP001163823"/>
    </source>
</evidence>
<name>A0AAD7LBU5_QUISA</name>
<protein>
    <submittedName>
        <fullName evidence="3">GPI-anchored adhesin-like protein</fullName>
    </submittedName>
</protein>
<comment type="caution">
    <text evidence="3">The sequence shown here is derived from an EMBL/GenBank/DDBJ whole genome shotgun (WGS) entry which is preliminary data.</text>
</comment>
<reference evidence="3" key="1">
    <citation type="journal article" date="2023" name="Science">
        <title>Elucidation of the pathway for biosynthesis of saponin adjuvants from the soapbark tree.</title>
        <authorList>
            <person name="Reed J."/>
            <person name="Orme A."/>
            <person name="El-Demerdash A."/>
            <person name="Owen C."/>
            <person name="Martin L.B.B."/>
            <person name="Misra R.C."/>
            <person name="Kikuchi S."/>
            <person name="Rejzek M."/>
            <person name="Martin A.C."/>
            <person name="Harkess A."/>
            <person name="Leebens-Mack J."/>
            <person name="Louveau T."/>
            <person name="Stephenson M.J."/>
            <person name="Osbourn A."/>
        </authorList>
    </citation>
    <scope>NUCLEOTIDE SEQUENCE</scope>
    <source>
        <strain evidence="3">S10</strain>
    </source>
</reference>
<keyword evidence="2" id="KW-1133">Transmembrane helix</keyword>
<dbReference type="AlphaFoldDB" id="A0AAD7LBU5"/>
<evidence type="ECO:0000256" key="2">
    <source>
        <dbReference type="SAM" id="Phobius"/>
    </source>
</evidence>
<gene>
    <name evidence="3" type="ORF">O6P43_021877</name>
</gene>
<feature type="transmembrane region" description="Helical" evidence="2">
    <location>
        <begin position="188"/>
        <end position="210"/>
    </location>
</feature>
<evidence type="ECO:0000313" key="3">
    <source>
        <dbReference type="EMBL" id="KAJ7955251.1"/>
    </source>
</evidence>
<keyword evidence="2" id="KW-0472">Membrane</keyword>
<dbReference type="EMBL" id="JARAOO010000009">
    <property type="protein sequence ID" value="KAJ7955253.1"/>
    <property type="molecule type" value="Genomic_DNA"/>
</dbReference>
<evidence type="ECO:0000256" key="1">
    <source>
        <dbReference type="SAM" id="MobiDB-lite"/>
    </source>
</evidence>
<accession>A0AAD7LBU5</accession>
<organism evidence="3 4">
    <name type="scientific">Quillaja saponaria</name>
    <name type="common">Soap bark tree</name>
    <dbReference type="NCBI Taxonomy" id="32244"/>
    <lineage>
        <taxon>Eukaryota</taxon>
        <taxon>Viridiplantae</taxon>
        <taxon>Streptophyta</taxon>
        <taxon>Embryophyta</taxon>
        <taxon>Tracheophyta</taxon>
        <taxon>Spermatophyta</taxon>
        <taxon>Magnoliopsida</taxon>
        <taxon>eudicotyledons</taxon>
        <taxon>Gunneridae</taxon>
        <taxon>Pentapetalae</taxon>
        <taxon>rosids</taxon>
        <taxon>fabids</taxon>
        <taxon>Fabales</taxon>
        <taxon>Quillajaceae</taxon>
        <taxon>Quillaja</taxon>
    </lineage>
</organism>
<feature type="region of interest" description="Disordered" evidence="1">
    <location>
        <begin position="1"/>
        <end position="31"/>
    </location>
</feature>
<feature type="compositionally biased region" description="Basic and acidic residues" evidence="1">
    <location>
        <begin position="7"/>
        <end position="27"/>
    </location>
</feature>
<dbReference type="Proteomes" id="UP001163823">
    <property type="component" value="Chromosome 9"/>
</dbReference>
<proteinExistence type="predicted"/>